<proteinExistence type="inferred from homology"/>
<dbReference type="Proteomes" id="UP000231538">
    <property type="component" value="Unassembled WGS sequence"/>
</dbReference>
<feature type="transmembrane region" description="Helical" evidence="11">
    <location>
        <begin position="34"/>
        <end position="51"/>
    </location>
</feature>
<feature type="transmembrane region" description="Helical" evidence="11">
    <location>
        <begin position="7"/>
        <end position="28"/>
    </location>
</feature>
<evidence type="ECO:0000256" key="6">
    <source>
        <dbReference type="ARBA" id="ARBA00022801"/>
    </source>
</evidence>
<comment type="subcellular location">
    <subcellularLocation>
        <location evidence="11">Cell membrane</location>
        <topology evidence="11">Multi-pass membrane protein</topology>
    </subcellularLocation>
</comment>
<evidence type="ECO:0000256" key="4">
    <source>
        <dbReference type="ARBA" id="ARBA00022692"/>
    </source>
</evidence>
<dbReference type="InterPro" id="IPR050083">
    <property type="entry name" value="HtpX_protease"/>
</dbReference>
<dbReference type="AlphaFoldDB" id="A0A2M7V0E9"/>
<dbReference type="GO" id="GO:0004222">
    <property type="term" value="F:metalloendopeptidase activity"/>
    <property type="evidence" value="ECO:0007669"/>
    <property type="project" value="UniProtKB-UniRule"/>
</dbReference>
<dbReference type="PANTHER" id="PTHR43221:SF2">
    <property type="entry name" value="PROTEASE HTPX HOMOLOG"/>
    <property type="match status" value="1"/>
</dbReference>
<evidence type="ECO:0000313" key="13">
    <source>
        <dbReference type="EMBL" id="PIZ89702.1"/>
    </source>
</evidence>
<comment type="cofactor">
    <cofactor evidence="11">
        <name>Zn(2+)</name>
        <dbReference type="ChEBI" id="CHEBI:29105"/>
    </cofactor>
    <text evidence="11">Binds 1 zinc ion per subunit.</text>
</comment>
<evidence type="ECO:0000256" key="9">
    <source>
        <dbReference type="ARBA" id="ARBA00023049"/>
    </source>
</evidence>
<keyword evidence="9 11" id="KW-0482">Metalloprotease</keyword>
<keyword evidence="3 11" id="KW-0645">Protease</keyword>
<dbReference type="GO" id="GO:0006508">
    <property type="term" value="P:proteolysis"/>
    <property type="evidence" value="ECO:0007669"/>
    <property type="project" value="UniProtKB-KW"/>
</dbReference>
<dbReference type="Gene3D" id="3.30.2010.10">
    <property type="entry name" value="Metalloproteases ('zincins'), catalytic domain"/>
    <property type="match status" value="1"/>
</dbReference>
<evidence type="ECO:0000259" key="12">
    <source>
        <dbReference type="Pfam" id="PF01435"/>
    </source>
</evidence>
<dbReference type="GO" id="GO:0005886">
    <property type="term" value="C:plasma membrane"/>
    <property type="evidence" value="ECO:0007669"/>
    <property type="project" value="UniProtKB-SubCell"/>
</dbReference>
<keyword evidence="7 11" id="KW-0862">Zinc</keyword>
<dbReference type="EMBL" id="PFPC01000003">
    <property type="protein sequence ID" value="PIZ89702.1"/>
    <property type="molecule type" value="Genomic_DNA"/>
</dbReference>
<evidence type="ECO:0000256" key="11">
    <source>
        <dbReference type="HAMAP-Rule" id="MF_00188"/>
    </source>
</evidence>
<accession>A0A2M7V0E9</accession>
<keyword evidence="5 11" id="KW-0479">Metal-binding</keyword>
<dbReference type="PANTHER" id="PTHR43221">
    <property type="entry name" value="PROTEASE HTPX"/>
    <property type="match status" value="1"/>
</dbReference>
<evidence type="ECO:0000256" key="10">
    <source>
        <dbReference type="ARBA" id="ARBA00023136"/>
    </source>
</evidence>
<feature type="binding site" evidence="11">
    <location>
        <position position="138"/>
    </location>
    <ligand>
        <name>Zn(2+)</name>
        <dbReference type="ChEBI" id="CHEBI:29105"/>
        <note>catalytic</note>
    </ligand>
</feature>
<reference evidence="14" key="1">
    <citation type="submission" date="2017-09" db="EMBL/GenBank/DDBJ databases">
        <title>Depth-based differentiation of microbial function through sediment-hosted aquifers and enrichment of novel symbionts in the deep terrestrial subsurface.</title>
        <authorList>
            <person name="Probst A.J."/>
            <person name="Ladd B."/>
            <person name="Jarett J.K."/>
            <person name="Geller-Mcgrath D.E."/>
            <person name="Sieber C.M.K."/>
            <person name="Emerson J.B."/>
            <person name="Anantharaman K."/>
            <person name="Thomas B.C."/>
            <person name="Malmstrom R."/>
            <person name="Stieglmeier M."/>
            <person name="Klingl A."/>
            <person name="Woyke T."/>
            <person name="Ryan C.M."/>
            <person name="Banfield J.F."/>
        </authorList>
    </citation>
    <scope>NUCLEOTIDE SEQUENCE [LARGE SCALE GENOMIC DNA]</scope>
</reference>
<keyword evidence="10 11" id="KW-0472">Membrane</keyword>
<feature type="transmembrane region" description="Helical" evidence="11">
    <location>
        <begin position="144"/>
        <end position="165"/>
    </location>
</feature>
<dbReference type="InterPro" id="IPR001915">
    <property type="entry name" value="Peptidase_M48"/>
</dbReference>
<dbReference type="EC" id="3.4.24.-" evidence="11"/>
<dbReference type="Pfam" id="PF01435">
    <property type="entry name" value="Peptidase_M48"/>
    <property type="match status" value="1"/>
</dbReference>
<feature type="domain" description="Peptidase M48" evidence="12">
    <location>
        <begin position="68"/>
        <end position="320"/>
    </location>
</feature>
<evidence type="ECO:0000256" key="5">
    <source>
        <dbReference type="ARBA" id="ARBA00022723"/>
    </source>
</evidence>
<keyword evidence="6 11" id="KW-0378">Hydrolase</keyword>
<gene>
    <name evidence="11" type="primary">htpX</name>
    <name evidence="13" type="ORF">COX89_00080</name>
</gene>
<dbReference type="HAMAP" id="MF_00188">
    <property type="entry name" value="Pept_M48_protease_HtpX"/>
    <property type="match status" value="1"/>
</dbReference>
<dbReference type="InterPro" id="IPR022919">
    <property type="entry name" value="Pept_M48_protease_HtpX"/>
</dbReference>
<feature type="transmembrane region" description="Helical" evidence="11">
    <location>
        <begin position="177"/>
        <end position="198"/>
    </location>
</feature>
<dbReference type="CDD" id="cd07338">
    <property type="entry name" value="M48B_HtpX_like"/>
    <property type="match status" value="1"/>
</dbReference>
<keyword evidence="4 11" id="KW-0812">Transmembrane</keyword>
<feature type="active site" evidence="11">
    <location>
        <position position="135"/>
    </location>
</feature>
<comment type="similarity">
    <text evidence="1 11">Belongs to the peptidase M48B family.</text>
</comment>
<keyword evidence="8 11" id="KW-1133">Transmembrane helix</keyword>
<feature type="binding site" evidence="11">
    <location>
        <position position="134"/>
    </location>
    <ligand>
        <name>Zn(2+)</name>
        <dbReference type="ChEBI" id="CHEBI:29105"/>
        <note>catalytic</note>
    </ligand>
</feature>
<organism evidence="13 14">
    <name type="scientific">Candidatus Nealsonbacteria bacterium CG_4_10_14_0_2_um_filter_37_10</name>
    <dbReference type="NCBI Taxonomy" id="1974679"/>
    <lineage>
        <taxon>Bacteria</taxon>
        <taxon>Candidatus Nealsoniibacteriota</taxon>
    </lineage>
</organism>
<evidence type="ECO:0000256" key="8">
    <source>
        <dbReference type="ARBA" id="ARBA00022989"/>
    </source>
</evidence>
<keyword evidence="2 11" id="KW-1003">Cell membrane</keyword>
<name>A0A2M7V0E9_9BACT</name>
<evidence type="ECO:0000313" key="14">
    <source>
        <dbReference type="Proteomes" id="UP000231538"/>
    </source>
</evidence>
<evidence type="ECO:0000256" key="1">
    <source>
        <dbReference type="ARBA" id="ARBA00009779"/>
    </source>
</evidence>
<evidence type="ECO:0000256" key="2">
    <source>
        <dbReference type="ARBA" id="ARBA00022475"/>
    </source>
</evidence>
<evidence type="ECO:0000256" key="3">
    <source>
        <dbReference type="ARBA" id="ARBA00022670"/>
    </source>
</evidence>
<protein>
    <recommendedName>
        <fullName evidence="11">Protease HtpX homolog</fullName>
        <ecNumber evidence="11">3.4.24.-</ecNumber>
    </recommendedName>
</protein>
<comment type="caution">
    <text evidence="13">The sequence shown here is derived from an EMBL/GenBank/DDBJ whole genome shotgun (WGS) entry which is preliminary data.</text>
</comment>
<sequence>MGLQTKMWLLVVLLFGILYGVFTGLGSYLGVGSASSYIILAVLFMGFQYLIGPSMVSTMMRVKWVSEKEEPELHRLVEEQAKAAKIPKPKVGISQLSIPNAFAFGRSQGDGRVCVTQGLRNLLSQDELKAVIGHEVSHLKHRDMLVITLLSVIPLIMYWIAWRMMWGGVGDRRQANYAVLIGLGAMLAYFISNLLVLAGSRIREYYADERSCKLGNRPHHLASALYKLVYGSARCRRTAQGETELRRVEGLRAFFLNDVGRAHDELRELKDIDRGLTGGINQADLLALRTKKVKLRGAEKLAELFTSHPNMLKRIKRLATLA</sequence>
<feature type="binding site" evidence="11">
    <location>
        <position position="204"/>
    </location>
    <ligand>
        <name>Zn(2+)</name>
        <dbReference type="ChEBI" id="CHEBI:29105"/>
        <note>catalytic</note>
    </ligand>
</feature>
<dbReference type="GO" id="GO:0008270">
    <property type="term" value="F:zinc ion binding"/>
    <property type="evidence" value="ECO:0007669"/>
    <property type="project" value="UniProtKB-UniRule"/>
</dbReference>
<evidence type="ECO:0000256" key="7">
    <source>
        <dbReference type="ARBA" id="ARBA00022833"/>
    </source>
</evidence>